<dbReference type="GO" id="GO:0022857">
    <property type="term" value="F:transmembrane transporter activity"/>
    <property type="evidence" value="ECO:0007669"/>
    <property type="project" value="InterPro"/>
</dbReference>
<keyword evidence="4 7" id="KW-0812">Transmembrane</keyword>
<dbReference type="SUPFAM" id="SSF103473">
    <property type="entry name" value="MFS general substrate transporter"/>
    <property type="match status" value="1"/>
</dbReference>
<sequence length="414" mass="42747">MDSTNDSLLRNARFLRLWIGQGTSFVGDAVSMVALVVLVVQITGSASAVGGALVARLLPTIASPLAGVLADRVDRRVVLVASDLARAVLVLGLVFARDLATIYILVFLMGLARTVFNPTVRAAFPSVVGGGDLTRANALIGGTFSASIMVGPALGGLLVASIGVDAAFLADAVTYLVSAILLSRVPLPRPRRESEEEEGFVRELRSGFGYLIGARVPLAIVVGAFLTLLTINATVPAEVFLAKVTFGAGDAGYGLLVGLWGGGMVLGSAMMVVVGDRINLVLLYFLSIFVGACALVGTGLAPVFILALGALTVEGAATGIDNVATDTILQKRVPEALLGRVFSIRFLGYSAGEALAYLVGGLLVDAVGPRSTYVLAGIATAVVGLIVLLVMIAVPTRDWGRADQATQLRAEKGE</sequence>
<evidence type="ECO:0000256" key="1">
    <source>
        <dbReference type="ARBA" id="ARBA00004651"/>
    </source>
</evidence>
<name>A0A6J4R3W9_9ACTN</name>
<evidence type="ECO:0000256" key="7">
    <source>
        <dbReference type="SAM" id="Phobius"/>
    </source>
</evidence>
<feature type="transmembrane region" description="Helical" evidence="7">
    <location>
        <begin position="373"/>
        <end position="394"/>
    </location>
</feature>
<dbReference type="PROSITE" id="PS50850">
    <property type="entry name" value="MFS"/>
    <property type="match status" value="1"/>
</dbReference>
<dbReference type="Gene3D" id="1.20.1250.20">
    <property type="entry name" value="MFS general substrate transporter like domains"/>
    <property type="match status" value="1"/>
</dbReference>
<dbReference type="EMBL" id="CADCVF010000045">
    <property type="protein sequence ID" value="CAA9459354.1"/>
    <property type="molecule type" value="Genomic_DNA"/>
</dbReference>
<evidence type="ECO:0000256" key="6">
    <source>
        <dbReference type="ARBA" id="ARBA00023136"/>
    </source>
</evidence>
<reference evidence="9" key="1">
    <citation type="submission" date="2020-02" db="EMBL/GenBank/DDBJ databases">
        <authorList>
            <person name="Meier V. D."/>
        </authorList>
    </citation>
    <scope>NUCLEOTIDE SEQUENCE</scope>
    <source>
        <strain evidence="9">AVDCRST_MAG58</strain>
    </source>
</reference>
<dbReference type="InterPro" id="IPR036259">
    <property type="entry name" value="MFS_trans_sf"/>
</dbReference>
<keyword evidence="3" id="KW-1003">Cell membrane</keyword>
<feature type="domain" description="Major facilitator superfamily (MFS) profile" evidence="8">
    <location>
        <begin position="1"/>
        <end position="395"/>
    </location>
</feature>
<feature type="transmembrane region" description="Helical" evidence="7">
    <location>
        <begin position="17"/>
        <end position="42"/>
    </location>
</feature>
<dbReference type="InterPro" id="IPR010290">
    <property type="entry name" value="TM_effector"/>
</dbReference>
<dbReference type="InterPro" id="IPR022324">
    <property type="entry name" value="Bacilysin_exporter_BacE_put"/>
</dbReference>
<evidence type="ECO:0000256" key="2">
    <source>
        <dbReference type="ARBA" id="ARBA00022448"/>
    </source>
</evidence>
<comment type="subcellular location">
    <subcellularLocation>
        <location evidence="1">Cell membrane</location>
        <topology evidence="1">Multi-pass membrane protein</topology>
    </subcellularLocation>
</comment>
<dbReference type="Pfam" id="PF05977">
    <property type="entry name" value="MFS_3"/>
    <property type="match status" value="1"/>
</dbReference>
<dbReference type="CDD" id="cd06173">
    <property type="entry name" value="MFS_MefA_like"/>
    <property type="match status" value="1"/>
</dbReference>
<dbReference type="PRINTS" id="PR01988">
    <property type="entry name" value="EXPORTERBACE"/>
</dbReference>
<protein>
    <submittedName>
        <fullName evidence="9">Uncharacterized MFS-type transporter</fullName>
    </submittedName>
</protein>
<evidence type="ECO:0000256" key="4">
    <source>
        <dbReference type="ARBA" id="ARBA00022692"/>
    </source>
</evidence>
<evidence type="ECO:0000313" key="9">
    <source>
        <dbReference type="EMBL" id="CAA9459354.1"/>
    </source>
</evidence>
<accession>A0A6J4R3W9</accession>
<keyword evidence="6 7" id="KW-0472">Membrane</keyword>
<organism evidence="9">
    <name type="scientific">uncultured Rubrobacteraceae bacterium</name>
    <dbReference type="NCBI Taxonomy" id="349277"/>
    <lineage>
        <taxon>Bacteria</taxon>
        <taxon>Bacillati</taxon>
        <taxon>Actinomycetota</taxon>
        <taxon>Rubrobacteria</taxon>
        <taxon>Rubrobacterales</taxon>
        <taxon>Rubrobacteraceae</taxon>
        <taxon>environmental samples</taxon>
    </lineage>
</organism>
<keyword evidence="5 7" id="KW-1133">Transmembrane helix</keyword>
<evidence type="ECO:0000256" key="3">
    <source>
        <dbReference type="ARBA" id="ARBA00022475"/>
    </source>
</evidence>
<dbReference type="InterPro" id="IPR020846">
    <property type="entry name" value="MFS_dom"/>
</dbReference>
<feature type="transmembrane region" description="Helical" evidence="7">
    <location>
        <begin position="208"/>
        <end position="231"/>
    </location>
</feature>
<feature type="transmembrane region" description="Helical" evidence="7">
    <location>
        <begin position="48"/>
        <end position="70"/>
    </location>
</feature>
<feature type="transmembrane region" description="Helical" evidence="7">
    <location>
        <begin position="281"/>
        <end position="305"/>
    </location>
</feature>
<keyword evidence="2" id="KW-0813">Transport</keyword>
<dbReference type="AlphaFoldDB" id="A0A6J4R3W9"/>
<feature type="transmembrane region" description="Helical" evidence="7">
    <location>
        <begin position="136"/>
        <end position="160"/>
    </location>
</feature>
<evidence type="ECO:0000259" key="8">
    <source>
        <dbReference type="PROSITE" id="PS50850"/>
    </source>
</evidence>
<dbReference type="GO" id="GO:0005886">
    <property type="term" value="C:plasma membrane"/>
    <property type="evidence" value="ECO:0007669"/>
    <property type="project" value="UniProtKB-SubCell"/>
</dbReference>
<dbReference type="PANTHER" id="PTHR43266:SF2">
    <property type="entry name" value="MAJOR FACILITATOR SUPERFAMILY (MFS) PROFILE DOMAIN-CONTAINING PROTEIN"/>
    <property type="match status" value="1"/>
</dbReference>
<dbReference type="PANTHER" id="PTHR43266">
    <property type="entry name" value="MACROLIDE-EFFLUX PROTEIN"/>
    <property type="match status" value="1"/>
</dbReference>
<gene>
    <name evidence="9" type="ORF">AVDCRST_MAG58-2262</name>
</gene>
<evidence type="ECO:0000256" key="5">
    <source>
        <dbReference type="ARBA" id="ARBA00022989"/>
    </source>
</evidence>
<feature type="transmembrane region" description="Helical" evidence="7">
    <location>
        <begin position="251"/>
        <end position="274"/>
    </location>
</feature>
<proteinExistence type="predicted"/>